<gene>
    <name evidence="1" type="ORF">MFMK1_003264</name>
</gene>
<proteinExistence type="predicted"/>
<evidence type="ECO:0000313" key="2">
    <source>
        <dbReference type="Proteomes" id="UP001329915"/>
    </source>
</evidence>
<name>A0AAU0UU22_9FIRM</name>
<evidence type="ECO:0000313" key="1">
    <source>
        <dbReference type="EMBL" id="WRO23404.1"/>
    </source>
</evidence>
<sequence>MVSKVKCVCDVLEEIEDFRSISEFERFQKYIDDLVSAGDLTEVNVRKPYAGFPEQWYQCKECHQIWRLVHPDFPFKGLWNKVK</sequence>
<keyword evidence="2" id="KW-1185">Reference proteome</keyword>
<organism evidence="1 2">
    <name type="scientific">Metallumcola ferriviriculae</name>
    <dbReference type="NCBI Taxonomy" id="3039180"/>
    <lineage>
        <taxon>Bacteria</taxon>
        <taxon>Bacillati</taxon>
        <taxon>Bacillota</taxon>
        <taxon>Clostridia</taxon>
        <taxon>Neomoorellales</taxon>
        <taxon>Desulfitibacteraceae</taxon>
        <taxon>Metallumcola</taxon>
    </lineage>
</organism>
<dbReference type="KEGG" id="dbc:MFMK1_003264"/>
<accession>A0AAU0UU22</accession>
<reference evidence="1 2" key="1">
    <citation type="submission" date="2023-04" db="EMBL/GenBank/DDBJ databases">
        <authorList>
            <person name="Hsu D."/>
        </authorList>
    </citation>
    <scope>NUCLEOTIDE SEQUENCE [LARGE SCALE GENOMIC DNA]</scope>
    <source>
        <strain evidence="1 2">MK1</strain>
    </source>
</reference>
<dbReference type="EMBL" id="CP121694">
    <property type="protein sequence ID" value="WRO23404.1"/>
    <property type="molecule type" value="Genomic_DNA"/>
</dbReference>
<protein>
    <submittedName>
        <fullName evidence="1">Uncharacterized protein</fullName>
    </submittedName>
</protein>
<dbReference type="RefSeq" id="WP_366922789.1">
    <property type="nucleotide sequence ID" value="NZ_CP121694.1"/>
</dbReference>
<dbReference type="Proteomes" id="UP001329915">
    <property type="component" value="Chromosome"/>
</dbReference>
<dbReference type="AlphaFoldDB" id="A0AAU0UU22"/>